<evidence type="ECO:0000259" key="2">
    <source>
        <dbReference type="Pfam" id="PF19078"/>
    </source>
</evidence>
<evidence type="ECO:0000313" key="3">
    <source>
        <dbReference type="EMBL" id="RVT48460.1"/>
    </source>
</evidence>
<dbReference type="PROSITE" id="PS51257">
    <property type="entry name" value="PROKAR_LIPOPROTEIN"/>
    <property type="match status" value="1"/>
</dbReference>
<keyword evidence="4" id="KW-1185">Reference proteome</keyword>
<comment type="caution">
    <text evidence="3">The sequence shown here is derived from an EMBL/GenBank/DDBJ whole genome shotgun (WGS) entry which is preliminary data.</text>
</comment>
<feature type="signal peptide" evidence="1">
    <location>
        <begin position="1"/>
        <end position="22"/>
    </location>
</feature>
<dbReference type="EMBL" id="SACT01000010">
    <property type="protein sequence ID" value="RVT48460.1"/>
    <property type="molecule type" value="Genomic_DNA"/>
</dbReference>
<keyword evidence="1" id="KW-0732">Signal</keyword>
<name>A0A3S2TJ55_9BURK</name>
<reference evidence="3 4" key="1">
    <citation type="submission" date="2019-01" db="EMBL/GenBank/DDBJ databases">
        <authorList>
            <person name="Chen W.-M."/>
        </authorList>
    </citation>
    <scope>NUCLEOTIDE SEQUENCE [LARGE SCALE GENOMIC DNA]</scope>
    <source>
        <strain evidence="3 4">ICH-3</strain>
    </source>
</reference>
<dbReference type="RefSeq" id="WP_128200910.1">
    <property type="nucleotide sequence ID" value="NZ_SACT01000010.1"/>
</dbReference>
<dbReference type="Proteomes" id="UP000288178">
    <property type="component" value="Unassembled WGS sequence"/>
</dbReference>
<dbReference type="AlphaFoldDB" id="A0A3S2TJ55"/>
<accession>A0A3S2TJ55</accession>
<sequence>MTLPSKHFALSACALAVSALLAACGGGASAPPQNDTAGPTLVIDDNVPGDVARGAVTFTFSFSESVGTSFTVEDVTVSGGMRGTLIKVNDQKYLLEVTPEPDSAGTMSVAVAAGSYADLNDNPGATSGTHAQDFNTVRATPPVSGDVLLASFDEATPLAFEGFNGAETSAIAAAPAGGSGQAGKIIRLGGEVWAGAKVNVDVIPLTADNRTISARVYSPLAGVPIVLKLENVSDAGINTGDLQANETVVEGWQTLTWTVPADKVGPEYSWVVMLPNLGTLASVDPGETYYFDDIKLVVPPTPADVLLASFDEATPLAFEGFNGAETSAIAAAPAGGSGQAGKIIRLGGEVWAGAKVNVDVIPLTADNRTISARVYSPLAGVPIVLKLENVSDAGINTGDLQANETVVEGWQTLTWTVPADKVGPEYSWVVMLPNLGTLASTDPGETYYFDDIKVLVPAATPGTVLASFDETTALVFEGFNGAETSAIAAGPDGGNGQAGKIIRLGGEVWAGAKVNVDVIPLTATVRKITARVYSPLAGVPIVLKLENVSDAGINTGDIQANETVVEGWQTLSWNVPADKVGPDYSWVVMLPNLGTLASTDQGETYYFDDITLVPGP</sequence>
<protein>
    <recommendedName>
        <fullName evidence="2">Bacterial Ig-like domain-containing protein</fullName>
    </recommendedName>
</protein>
<dbReference type="InterPro" id="IPR044048">
    <property type="entry name" value="Big_12"/>
</dbReference>
<dbReference type="Gene3D" id="2.60.120.260">
    <property type="entry name" value="Galactose-binding domain-like"/>
    <property type="match status" value="1"/>
</dbReference>
<evidence type="ECO:0000313" key="4">
    <source>
        <dbReference type="Proteomes" id="UP000288178"/>
    </source>
</evidence>
<dbReference type="Pfam" id="PF19078">
    <property type="entry name" value="Big_12"/>
    <property type="match status" value="1"/>
</dbReference>
<evidence type="ECO:0000256" key="1">
    <source>
        <dbReference type="SAM" id="SignalP"/>
    </source>
</evidence>
<dbReference type="OrthoDB" id="5381604at2"/>
<feature type="chain" id="PRO_5018575998" description="Bacterial Ig-like domain-containing protein" evidence="1">
    <location>
        <begin position="23"/>
        <end position="616"/>
    </location>
</feature>
<feature type="domain" description="Bacterial Ig-like" evidence="2">
    <location>
        <begin position="35"/>
        <end position="127"/>
    </location>
</feature>
<organism evidence="3 4">
    <name type="scientific">Rubrivivax albus</name>
    <dbReference type="NCBI Taxonomy" id="2499835"/>
    <lineage>
        <taxon>Bacteria</taxon>
        <taxon>Pseudomonadati</taxon>
        <taxon>Pseudomonadota</taxon>
        <taxon>Betaproteobacteria</taxon>
        <taxon>Burkholderiales</taxon>
        <taxon>Sphaerotilaceae</taxon>
        <taxon>Rubrivivax</taxon>
    </lineage>
</organism>
<gene>
    <name evidence="3" type="ORF">ENE75_22495</name>
</gene>
<proteinExistence type="predicted"/>